<dbReference type="PIRSF" id="PIRSF006066">
    <property type="entry name" value="HI0050"/>
    <property type="match status" value="1"/>
</dbReference>
<keyword evidence="6 7" id="KW-0472">Membrane</keyword>
<name>A0A8B2NEQ4_9HYPH</name>
<feature type="transmembrane region" description="Helical" evidence="7">
    <location>
        <begin position="398"/>
        <end position="426"/>
    </location>
</feature>
<reference evidence="9 10" key="1">
    <citation type="submission" date="2018-05" db="EMBL/GenBank/DDBJ databases">
        <title>Acuticoccus sediminis sp. nov., isolated from deep-sea sediment of Indian Ocean.</title>
        <authorList>
            <person name="Liu X."/>
            <person name="Lai Q."/>
            <person name="Du Y."/>
            <person name="Sun F."/>
            <person name="Zhang X."/>
            <person name="Wang S."/>
            <person name="Shao Z."/>
        </authorList>
    </citation>
    <scope>NUCLEOTIDE SEQUENCE [LARGE SCALE GENOMIC DNA]</scope>
    <source>
        <strain evidence="9 10">PTG4-2</strain>
    </source>
</reference>
<feature type="transmembrane region" description="Helical" evidence="7">
    <location>
        <begin position="97"/>
        <end position="121"/>
    </location>
</feature>
<accession>A0A8B2NEQ4</accession>
<dbReference type="InterPro" id="IPR004681">
    <property type="entry name" value="TRAP_DctM"/>
</dbReference>
<feature type="domain" description="TRAP C4-dicarboxylate transport system permease DctM subunit" evidence="8">
    <location>
        <begin position="12"/>
        <end position="422"/>
    </location>
</feature>
<evidence type="ECO:0000256" key="3">
    <source>
        <dbReference type="ARBA" id="ARBA00022519"/>
    </source>
</evidence>
<dbReference type="GO" id="GO:0022857">
    <property type="term" value="F:transmembrane transporter activity"/>
    <property type="evidence" value="ECO:0007669"/>
    <property type="project" value="UniProtKB-UniRule"/>
</dbReference>
<keyword evidence="2" id="KW-1003">Cell membrane</keyword>
<protein>
    <recommendedName>
        <fullName evidence="7">TRAP transporter large permease protein</fullName>
    </recommendedName>
</protein>
<gene>
    <name evidence="9" type="ORF">DLJ53_29110</name>
</gene>
<dbReference type="PANTHER" id="PTHR33362:SF5">
    <property type="entry name" value="C4-DICARBOXYLATE TRAP TRANSPORTER LARGE PERMEASE PROTEIN DCTM"/>
    <property type="match status" value="1"/>
</dbReference>
<dbReference type="GO" id="GO:0005886">
    <property type="term" value="C:plasma membrane"/>
    <property type="evidence" value="ECO:0007669"/>
    <property type="project" value="UniProtKB-SubCell"/>
</dbReference>
<dbReference type="InterPro" id="IPR010656">
    <property type="entry name" value="DctM"/>
</dbReference>
<dbReference type="PANTHER" id="PTHR33362">
    <property type="entry name" value="SIALIC ACID TRAP TRANSPORTER PERMEASE PROTEIN SIAT-RELATED"/>
    <property type="match status" value="1"/>
</dbReference>
<dbReference type="EMBL" id="QHHQ01000009">
    <property type="protein sequence ID" value="RAH97268.1"/>
    <property type="molecule type" value="Genomic_DNA"/>
</dbReference>
<feature type="transmembrane region" description="Helical" evidence="7">
    <location>
        <begin position="141"/>
        <end position="165"/>
    </location>
</feature>
<evidence type="ECO:0000256" key="6">
    <source>
        <dbReference type="ARBA" id="ARBA00023136"/>
    </source>
</evidence>
<dbReference type="PROSITE" id="PS51257">
    <property type="entry name" value="PROKAR_LIPOPROTEIN"/>
    <property type="match status" value="1"/>
</dbReference>
<dbReference type="NCBIfam" id="TIGR00786">
    <property type="entry name" value="dctM"/>
    <property type="match status" value="1"/>
</dbReference>
<evidence type="ECO:0000256" key="1">
    <source>
        <dbReference type="ARBA" id="ARBA00004429"/>
    </source>
</evidence>
<feature type="transmembrane region" description="Helical" evidence="7">
    <location>
        <begin position="57"/>
        <end position="76"/>
    </location>
</feature>
<evidence type="ECO:0000256" key="7">
    <source>
        <dbReference type="RuleBase" id="RU369079"/>
    </source>
</evidence>
<evidence type="ECO:0000256" key="5">
    <source>
        <dbReference type="ARBA" id="ARBA00022989"/>
    </source>
</evidence>
<comment type="subcellular location">
    <subcellularLocation>
        <location evidence="1 7">Cell inner membrane</location>
        <topology evidence="1 7">Multi-pass membrane protein</topology>
    </subcellularLocation>
</comment>
<keyword evidence="3 7" id="KW-0997">Cell inner membrane</keyword>
<feature type="transmembrane region" description="Helical" evidence="7">
    <location>
        <begin position="12"/>
        <end position="37"/>
    </location>
</feature>
<keyword evidence="4 7" id="KW-0812">Transmembrane</keyword>
<comment type="subunit">
    <text evidence="7">The complex comprises the extracytoplasmic solute receptor protein and the two transmembrane proteins.</text>
</comment>
<feature type="transmembrane region" description="Helical" evidence="7">
    <location>
        <begin position="247"/>
        <end position="267"/>
    </location>
</feature>
<feature type="transmembrane region" description="Helical" evidence="7">
    <location>
        <begin position="320"/>
        <end position="349"/>
    </location>
</feature>
<dbReference type="RefSeq" id="WP_111351764.1">
    <property type="nucleotide sequence ID" value="NZ_JAIWKD010000009.1"/>
</dbReference>
<dbReference type="Pfam" id="PF06808">
    <property type="entry name" value="DctM"/>
    <property type="match status" value="1"/>
</dbReference>
<keyword evidence="10" id="KW-1185">Reference proteome</keyword>
<evidence type="ECO:0000256" key="2">
    <source>
        <dbReference type="ARBA" id="ARBA00022475"/>
    </source>
</evidence>
<proteinExistence type="inferred from homology"/>
<organism evidence="9 10">
    <name type="scientific">Acuticoccus sediminis</name>
    <dbReference type="NCBI Taxonomy" id="2184697"/>
    <lineage>
        <taxon>Bacteria</taxon>
        <taxon>Pseudomonadati</taxon>
        <taxon>Pseudomonadota</taxon>
        <taxon>Alphaproteobacteria</taxon>
        <taxon>Hyphomicrobiales</taxon>
        <taxon>Amorphaceae</taxon>
        <taxon>Acuticoccus</taxon>
    </lineage>
</organism>
<evidence type="ECO:0000256" key="4">
    <source>
        <dbReference type="ARBA" id="ARBA00022692"/>
    </source>
</evidence>
<evidence type="ECO:0000313" key="9">
    <source>
        <dbReference type="EMBL" id="RAH97268.1"/>
    </source>
</evidence>
<keyword evidence="7" id="KW-0813">Transport</keyword>
<keyword evidence="5 7" id="KW-1133">Transmembrane helix</keyword>
<comment type="caution">
    <text evidence="9">The sequence shown here is derived from an EMBL/GenBank/DDBJ whole genome shotgun (WGS) entry which is preliminary data.</text>
</comment>
<feature type="transmembrane region" description="Helical" evidence="7">
    <location>
        <begin position="279"/>
        <end position="299"/>
    </location>
</feature>
<dbReference type="OrthoDB" id="9790209at2"/>
<comment type="similarity">
    <text evidence="7">Belongs to the TRAP transporter large permease family.</text>
</comment>
<dbReference type="AlphaFoldDB" id="A0A8B2NEQ4"/>
<feature type="transmembrane region" description="Helical" evidence="7">
    <location>
        <begin position="219"/>
        <end position="240"/>
    </location>
</feature>
<evidence type="ECO:0000259" key="8">
    <source>
        <dbReference type="Pfam" id="PF06808"/>
    </source>
</evidence>
<feature type="transmembrane region" description="Helical" evidence="7">
    <location>
        <begin position="361"/>
        <end position="386"/>
    </location>
</feature>
<feature type="transmembrane region" description="Helical" evidence="7">
    <location>
        <begin position="177"/>
        <end position="199"/>
    </location>
</feature>
<dbReference type="Proteomes" id="UP000249590">
    <property type="component" value="Unassembled WGS sequence"/>
</dbReference>
<comment type="function">
    <text evidence="7">Part of the tripartite ATP-independent periplasmic (TRAP) transport system.</text>
</comment>
<evidence type="ECO:0000313" key="10">
    <source>
        <dbReference type="Proteomes" id="UP000249590"/>
    </source>
</evidence>
<sequence length="430" mass="45272">MEREVIGLVTIGALFVLVLLGCPIGLAMIVTGGVAFYTLTGLTPALGMLQTSVFETASNYSFTLVPLFLLMGNFISESGMARSLFRGSERLTGRWNGGLAAAGVTASALFSTVSGSSLATASTMTRVAYPEMVARGYDPRLATGSLAAGGTLGIMIPPSIALLLYALITEQSVGEMFLAGILPGVLAYVLYMATVAVVARRWRGTAVPDIAEELSIGQAIRLFAPAVGLFALVMGGLYGGAFTPTEAGGVGAALAFLYALATGVPAHRMVAALRNTVSVTATIFMILIGAEVFGFVLSISQIPMAITDFVRTQDLAHWQVLAIILVFYIVMGCFMESLAMILLTVPIFFPIVMDAGFDPVWFGIIAVVTVELGLITPPMGMNLFMVKSVAETIPLRTVMVGVLPFVVSDLVRLAILIAFPAITLFLPGRM</sequence>